<evidence type="ECO:0000256" key="3">
    <source>
        <dbReference type="ARBA" id="ARBA00022723"/>
    </source>
</evidence>
<dbReference type="GO" id="GO:0004497">
    <property type="term" value="F:monooxygenase activity"/>
    <property type="evidence" value="ECO:0007669"/>
    <property type="project" value="UniProtKB-KW"/>
</dbReference>
<dbReference type="GO" id="GO:0020037">
    <property type="term" value="F:heme binding"/>
    <property type="evidence" value="ECO:0007669"/>
    <property type="project" value="InterPro"/>
</dbReference>
<dbReference type="SUPFAM" id="SSF48264">
    <property type="entry name" value="Cytochrome P450"/>
    <property type="match status" value="1"/>
</dbReference>
<comment type="cofactor">
    <cofactor evidence="1 5">
        <name>heme</name>
        <dbReference type="ChEBI" id="CHEBI:30413"/>
    </cofactor>
</comment>
<gene>
    <name evidence="8" type="ORF">NA57DRAFT_79700</name>
</gene>
<comment type="caution">
    <text evidence="8">The sequence shown here is derived from an EMBL/GenBank/DDBJ whole genome shotgun (WGS) entry which is preliminary data.</text>
</comment>
<comment type="similarity">
    <text evidence="2 6">Belongs to the cytochrome P450 family.</text>
</comment>
<dbReference type="GO" id="GO:0005506">
    <property type="term" value="F:iron ion binding"/>
    <property type="evidence" value="ECO:0007669"/>
    <property type="project" value="InterPro"/>
</dbReference>
<dbReference type="Pfam" id="PF00067">
    <property type="entry name" value="p450"/>
    <property type="match status" value="1"/>
</dbReference>
<dbReference type="OrthoDB" id="1470350at2759"/>
<dbReference type="Gene3D" id="1.10.630.10">
    <property type="entry name" value="Cytochrome P450"/>
    <property type="match status" value="1"/>
</dbReference>
<dbReference type="PANTHER" id="PTHR24305">
    <property type="entry name" value="CYTOCHROME P450"/>
    <property type="match status" value="1"/>
</dbReference>
<keyword evidence="5 6" id="KW-0349">Heme</keyword>
<reference evidence="8" key="1">
    <citation type="journal article" date="2020" name="Stud. Mycol.">
        <title>101 Dothideomycetes genomes: a test case for predicting lifestyles and emergence of pathogens.</title>
        <authorList>
            <person name="Haridas S."/>
            <person name="Albert R."/>
            <person name="Binder M."/>
            <person name="Bloem J."/>
            <person name="Labutti K."/>
            <person name="Salamov A."/>
            <person name="Andreopoulos B."/>
            <person name="Baker S."/>
            <person name="Barry K."/>
            <person name="Bills G."/>
            <person name="Bluhm B."/>
            <person name="Cannon C."/>
            <person name="Castanera R."/>
            <person name="Culley D."/>
            <person name="Daum C."/>
            <person name="Ezra D."/>
            <person name="Gonzalez J."/>
            <person name="Henrissat B."/>
            <person name="Kuo A."/>
            <person name="Liang C."/>
            <person name="Lipzen A."/>
            <person name="Lutzoni F."/>
            <person name="Magnuson J."/>
            <person name="Mondo S."/>
            <person name="Nolan M."/>
            <person name="Ohm R."/>
            <person name="Pangilinan J."/>
            <person name="Park H.-J."/>
            <person name="Ramirez L."/>
            <person name="Alfaro M."/>
            <person name="Sun H."/>
            <person name="Tritt A."/>
            <person name="Yoshinaga Y."/>
            <person name="Zwiers L.-H."/>
            <person name="Turgeon B."/>
            <person name="Goodwin S."/>
            <person name="Spatafora J."/>
            <person name="Crous P."/>
            <person name="Grigoriev I."/>
        </authorList>
    </citation>
    <scope>NUCLEOTIDE SEQUENCE</scope>
    <source>
        <strain evidence="8">CBS 133067</strain>
    </source>
</reference>
<feature type="binding site" description="axial binding residue" evidence="5">
    <location>
        <position position="470"/>
    </location>
    <ligand>
        <name>heme</name>
        <dbReference type="ChEBI" id="CHEBI:30413"/>
    </ligand>
    <ligandPart>
        <name>Fe</name>
        <dbReference type="ChEBI" id="CHEBI:18248"/>
    </ligandPart>
</feature>
<keyword evidence="3 5" id="KW-0479">Metal-binding</keyword>
<proteinExistence type="inferred from homology"/>
<dbReference type="InterPro" id="IPR017972">
    <property type="entry name" value="Cyt_P450_CS"/>
</dbReference>
<evidence type="ECO:0000256" key="4">
    <source>
        <dbReference type="ARBA" id="ARBA00023004"/>
    </source>
</evidence>
<dbReference type="CDD" id="cd11059">
    <property type="entry name" value="CYP_fungal"/>
    <property type="match status" value="1"/>
</dbReference>
<keyword evidence="7" id="KW-0472">Membrane</keyword>
<dbReference type="AlphaFoldDB" id="A0A9P4I8P4"/>
<keyword evidence="7" id="KW-0812">Transmembrane</keyword>
<name>A0A9P4I8P4_9PEZI</name>
<evidence type="ECO:0000256" key="6">
    <source>
        <dbReference type="RuleBase" id="RU000461"/>
    </source>
</evidence>
<evidence type="ECO:0000313" key="8">
    <source>
        <dbReference type="EMBL" id="KAF2095212.1"/>
    </source>
</evidence>
<evidence type="ECO:0000313" key="9">
    <source>
        <dbReference type="Proteomes" id="UP000799772"/>
    </source>
</evidence>
<keyword evidence="7" id="KW-1133">Transmembrane helix</keyword>
<evidence type="ECO:0000256" key="2">
    <source>
        <dbReference type="ARBA" id="ARBA00010617"/>
    </source>
</evidence>
<dbReference type="PANTHER" id="PTHR24305:SF166">
    <property type="entry name" value="CYTOCHROME P450 12A4, MITOCHONDRIAL-RELATED"/>
    <property type="match status" value="1"/>
</dbReference>
<dbReference type="Proteomes" id="UP000799772">
    <property type="component" value="Unassembled WGS sequence"/>
</dbReference>
<dbReference type="EMBL" id="ML978132">
    <property type="protein sequence ID" value="KAF2095212.1"/>
    <property type="molecule type" value="Genomic_DNA"/>
</dbReference>
<evidence type="ECO:0000256" key="7">
    <source>
        <dbReference type="SAM" id="Phobius"/>
    </source>
</evidence>
<dbReference type="GO" id="GO:0016705">
    <property type="term" value="F:oxidoreductase activity, acting on paired donors, with incorporation or reduction of molecular oxygen"/>
    <property type="evidence" value="ECO:0007669"/>
    <property type="project" value="InterPro"/>
</dbReference>
<feature type="transmembrane region" description="Helical" evidence="7">
    <location>
        <begin position="35"/>
        <end position="57"/>
    </location>
</feature>
<dbReference type="InterPro" id="IPR036396">
    <property type="entry name" value="Cyt_P450_sf"/>
</dbReference>
<organism evidence="8 9">
    <name type="scientific">Rhizodiscina lignyota</name>
    <dbReference type="NCBI Taxonomy" id="1504668"/>
    <lineage>
        <taxon>Eukaryota</taxon>
        <taxon>Fungi</taxon>
        <taxon>Dikarya</taxon>
        <taxon>Ascomycota</taxon>
        <taxon>Pezizomycotina</taxon>
        <taxon>Dothideomycetes</taxon>
        <taxon>Pleosporomycetidae</taxon>
        <taxon>Aulographales</taxon>
        <taxon>Rhizodiscinaceae</taxon>
        <taxon>Rhizodiscina</taxon>
    </lineage>
</organism>
<dbReference type="PROSITE" id="PS00086">
    <property type="entry name" value="CYTOCHROME_P450"/>
    <property type="match status" value="1"/>
</dbReference>
<keyword evidence="9" id="KW-1185">Reference proteome</keyword>
<dbReference type="InterPro" id="IPR002403">
    <property type="entry name" value="Cyt_P450_E_grp-IV"/>
</dbReference>
<keyword evidence="6" id="KW-0503">Monooxygenase</keyword>
<sequence length="526" mass="60118">MASENSSTVFDFFYLPHIHNYVSHESGLLVVPPSLAAALVFGAVLLIYTLLLEPLFFGRSAQIPGPKLAGLSWYYLTYFDLKLKRNEKIGEWHRKYGPVVRIRPNEVTVADPADFREVYDTKSKYDKTKYFKRFALYGEDNLFSTEKYVEHQAKKRKIAHDYTKSRVVLNAEALVRERIAALLKQFKEAPNGLVDVFILFDCFSHDVMTRFLYGEKHGTNAIEDRNDRPLVVNLKRSQIYTPIWVNFPRLHGSWLLNRMLGPEYERTGEAGGDVKRHIETIMRKHDSDPHHDEFYSLYRTMRYAKPDADGKPMSRNYMASEMYDHLKAGQQTTASTLTYLTWRLSRHPEWQRRLQHELRALPVSDTNDLSLADLEALPVLNAVIRETLRLHPAASGRGERIVSSGGRTYSGVFVPAGTTIIGPNLVVHQNPSAFSDAFSWCPERWINASAEEMKAMEYSFVPFGHGARICIGQNLAMMELRLLVGSMYRACSTELGESCSDDSMYQLGSLAAVPRALKCELYFKEE</sequence>
<keyword evidence="6" id="KW-0560">Oxidoreductase</keyword>
<dbReference type="PRINTS" id="PR00385">
    <property type="entry name" value="P450"/>
</dbReference>
<protein>
    <submittedName>
        <fullName evidence="8">Cytochrome P450</fullName>
    </submittedName>
</protein>
<dbReference type="PRINTS" id="PR00465">
    <property type="entry name" value="EP450IV"/>
</dbReference>
<accession>A0A9P4I8P4</accession>
<evidence type="ECO:0000256" key="5">
    <source>
        <dbReference type="PIRSR" id="PIRSR602403-1"/>
    </source>
</evidence>
<keyword evidence="4 5" id="KW-0408">Iron</keyword>
<dbReference type="InterPro" id="IPR050121">
    <property type="entry name" value="Cytochrome_P450_monoxygenase"/>
</dbReference>
<evidence type="ECO:0000256" key="1">
    <source>
        <dbReference type="ARBA" id="ARBA00001971"/>
    </source>
</evidence>
<dbReference type="InterPro" id="IPR001128">
    <property type="entry name" value="Cyt_P450"/>
</dbReference>